<evidence type="ECO:0000256" key="1">
    <source>
        <dbReference type="SAM" id="MobiDB-lite"/>
    </source>
</evidence>
<sequence length="70" mass="7872">MQGKESRGLGADRPNRTQERANESNKRAPISFELLSGLSSLRHNNLRRHPTVAFLDSSLTSELKFYTARG</sequence>
<accession>A0A2K2D1R2</accession>
<feature type="compositionally biased region" description="Basic and acidic residues" evidence="1">
    <location>
        <begin position="13"/>
        <end position="26"/>
    </location>
</feature>
<protein>
    <submittedName>
        <fullName evidence="2 3">Uncharacterized protein</fullName>
    </submittedName>
</protein>
<evidence type="ECO:0000313" key="3">
    <source>
        <dbReference type="EnsemblPlants" id="PNT68227"/>
    </source>
</evidence>
<dbReference type="EnsemblPlants" id="PNT68227">
    <property type="protein sequence ID" value="PNT68227"/>
    <property type="gene ID" value="BRADI_3g37463v3"/>
</dbReference>
<keyword evidence="4" id="KW-1185">Reference proteome</keyword>
<feature type="region of interest" description="Disordered" evidence="1">
    <location>
        <begin position="1"/>
        <end position="28"/>
    </location>
</feature>
<name>A0A2K2D1R2_BRADI</name>
<dbReference type="InParanoid" id="A0A2K2D1R2"/>
<evidence type="ECO:0000313" key="2">
    <source>
        <dbReference type="EMBL" id="PNT68227.1"/>
    </source>
</evidence>
<organism evidence="2">
    <name type="scientific">Brachypodium distachyon</name>
    <name type="common">Purple false brome</name>
    <name type="synonym">Trachynia distachya</name>
    <dbReference type="NCBI Taxonomy" id="15368"/>
    <lineage>
        <taxon>Eukaryota</taxon>
        <taxon>Viridiplantae</taxon>
        <taxon>Streptophyta</taxon>
        <taxon>Embryophyta</taxon>
        <taxon>Tracheophyta</taxon>
        <taxon>Spermatophyta</taxon>
        <taxon>Magnoliopsida</taxon>
        <taxon>Liliopsida</taxon>
        <taxon>Poales</taxon>
        <taxon>Poaceae</taxon>
        <taxon>BOP clade</taxon>
        <taxon>Pooideae</taxon>
        <taxon>Stipodae</taxon>
        <taxon>Brachypodieae</taxon>
        <taxon>Brachypodium</taxon>
    </lineage>
</organism>
<dbReference type="AlphaFoldDB" id="A0A2K2D1R2"/>
<reference evidence="2 3" key="1">
    <citation type="journal article" date="2010" name="Nature">
        <title>Genome sequencing and analysis of the model grass Brachypodium distachyon.</title>
        <authorList>
            <consortium name="International Brachypodium Initiative"/>
        </authorList>
    </citation>
    <scope>NUCLEOTIDE SEQUENCE [LARGE SCALE GENOMIC DNA]</scope>
    <source>
        <strain evidence="2 3">Bd21</strain>
    </source>
</reference>
<reference evidence="3" key="3">
    <citation type="submission" date="2018-08" db="UniProtKB">
        <authorList>
            <consortium name="EnsemblPlants"/>
        </authorList>
    </citation>
    <scope>IDENTIFICATION</scope>
    <source>
        <strain evidence="3">cv. Bd21</strain>
    </source>
</reference>
<dbReference type="EMBL" id="CM000882">
    <property type="protein sequence ID" value="PNT68227.1"/>
    <property type="molecule type" value="Genomic_DNA"/>
</dbReference>
<dbReference type="Proteomes" id="UP000008810">
    <property type="component" value="Chromosome 3"/>
</dbReference>
<evidence type="ECO:0000313" key="4">
    <source>
        <dbReference type="Proteomes" id="UP000008810"/>
    </source>
</evidence>
<gene>
    <name evidence="2" type="ORF">BRADI_3g37463v3</name>
</gene>
<dbReference type="Gramene" id="PNT68227">
    <property type="protein sequence ID" value="PNT68227"/>
    <property type="gene ID" value="BRADI_3g37463v3"/>
</dbReference>
<reference evidence="2" key="2">
    <citation type="submission" date="2017-06" db="EMBL/GenBank/DDBJ databases">
        <title>WGS assembly of Brachypodium distachyon.</title>
        <authorList>
            <consortium name="The International Brachypodium Initiative"/>
            <person name="Lucas S."/>
            <person name="Harmon-Smith M."/>
            <person name="Lail K."/>
            <person name="Tice H."/>
            <person name="Grimwood J."/>
            <person name="Bruce D."/>
            <person name="Barry K."/>
            <person name="Shu S."/>
            <person name="Lindquist E."/>
            <person name="Wang M."/>
            <person name="Pitluck S."/>
            <person name="Vogel J.P."/>
            <person name="Garvin D.F."/>
            <person name="Mockler T.C."/>
            <person name="Schmutz J."/>
            <person name="Rokhsar D."/>
            <person name="Bevan M.W."/>
        </authorList>
    </citation>
    <scope>NUCLEOTIDE SEQUENCE</scope>
    <source>
        <strain evidence="2">Bd21</strain>
    </source>
</reference>
<proteinExistence type="predicted"/>